<dbReference type="GO" id="GO:0004930">
    <property type="term" value="F:G protein-coupled receptor activity"/>
    <property type="evidence" value="ECO:0007669"/>
    <property type="project" value="UniProtKB-KW"/>
</dbReference>
<evidence type="ECO:0000256" key="1">
    <source>
        <dbReference type="ARBA" id="ARBA00004141"/>
    </source>
</evidence>
<feature type="transmembrane region" description="Helical" evidence="9">
    <location>
        <begin position="110"/>
        <end position="130"/>
    </location>
</feature>
<dbReference type="KEGG" id="cgob:115026516"/>
<organism evidence="10 11">
    <name type="scientific">Cottoperca gobio</name>
    <name type="common">Frogmouth</name>
    <name type="synonym">Aphritis gobio</name>
    <dbReference type="NCBI Taxonomy" id="56716"/>
    <lineage>
        <taxon>Eukaryota</taxon>
        <taxon>Metazoa</taxon>
        <taxon>Chordata</taxon>
        <taxon>Craniata</taxon>
        <taxon>Vertebrata</taxon>
        <taxon>Euteleostomi</taxon>
        <taxon>Actinopterygii</taxon>
        <taxon>Neopterygii</taxon>
        <taxon>Teleostei</taxon>
        <taxon>Neoteleostei</taxon>
        <taxon>Acanthomorphata</taxon>
        <taxon>Eupercaria</taxon>
        <taxon>Perciformes</taxon>
        <taxon>Notothenioidei</taxon>
        <taxon>Bovichtidae</taxon>
        <taxon>Cottoperca</taxon>
    </lineage>
</organism>
<dbReference type="RefSeq" id="XP_029315228.1">
    <property type="nucleotide sequence ID" value="XM_029459368.1"/>
</dbReference>
<keyword evidence="10" id="KW-1185">Reference proteome</keyword>
<evidence type="ECO:0000256" key="8">
    <source>
        <dbReference type="ARBA" id="ARBA00023224"/>
    </source>
</evidence>
<feature type="transmembrane region" description="Helical" evidence="9">
    <location>
        <begin position="150"/>
        <end position="178"/>
    </location>
</feature>
<dbReference type="AlphaFoldDB" id="A0A6J2RWD1"/>
<evidence type="ECO:0000256" key="6">
    <source>
        <dbReference type="ARBA" id="ARBA00023136"/>
    </source>
</evidence>
<evidence type="ECO:0000256" key="4">
    <source>
        <dbReference type="ARBA" id="ARBA00022989"/>
    </source>
</evidence>
<evidence type="ECO:0000256" key="9">
    <source>
        <dbReference type="SAM" id="Phobius"/>
    </source>
</evidence>
<keyword evidence="7" id="KW-0675">Receptor</keyword>
<protein>
    <submittedName>
        <fullName evidence="11">Uncharacterized protein LOC115026516</fullName>
    </submittedName>
</protein>
<feature type="transmembrane region" description="Helical" evidence="9">
    <location>
        <begin position="66"/>
        <end position="90"/>
    </location>
</feature>
<sequence>MTVSSFSTAYYLHRHIRRVAQGTSYFATPKIQSQIRVTITGILQGVLYLLYATFSYFETFTNTLSLHFVICSRISFTVSTLYIASTTVNLGIGQTLFRQRIADVWKALKALLACLSNSVTFSFWLNFFYYTQIVPAQRTLFICIKKNIKSLIYCFWLAYLIVCLCVMVMTSYSTVVYLCRHMRRMVTNGQSLSCPQFRSQVRVAVISILQGVLYYVEPGSWSGCIQAESSRHLAQSSSVLQSTAV</sequence>
<keyword evidence="4 9" id="KW-1133">Transmembrane helix</keyword>
<evidence type="ECO:0000256" key="2">
    <source>
        <dbReference type="ARBA" id="ARBA00022606"/>
    </source>
</evidence>
<gene>
    <name evidence="11" type="primary">LOC115026516</name>
</gene>
<dbReference type="GO" id="GO:0016020">
    <property type="term" value="C:membrane"/>
    <property type="evidence" value="ECO:0007669"/>
    <property type="project" value="UniProtKB-SubCell"/>
</dbReference>
<keyword evidence="3 9" id="KW-0812">Transmembrane</keyword>
<dbReference type="OrthoDB" id="8724017at2759"/>
<accession>A0A6J2RWD1</accession>
<proteinExistence type="predicted"/>
<dbReference type="PANTHER" id="PTHR11394">
    <property type="entry name" value="TASTE RECEPTOR TYPE 2"/>
    <property type="match status" value="1"/>
</dbReference>
<keyword evidence="2" id="KW-0716">Sensory transduction</keyword>
<dbReference type="InParanoid" id="A0A6J2RWD1"/>
<evidence type="ECO:0000256" key="5">
    <source>
        <dbReference type="ARBA" id="ARBA00023040"/>
    </source>
</evidence>
<comment type="subcellular location">
    <subcellularLocation>
        <location evidence="1">Membrane</location>
        <topology evidence="1">Multi-pass membrane protein</topology>
    </subcellularLocation>
</comment>
<evidence type="ECO:0000256" key="7">
    <source>
        <dbReference type="ARBA" id="ARBA00023170"/>
    </source>
</evidence>
<name>A0A6J2RWD1_COTGO</name>
<reference evidence="11" key="1">
    <citation type="submission" date="2025-08" db="UniProtKB">
        <authorList>
            <consortium name="RefSeq"/>
        </authorList>
    </citation>
    <scope>IDENTIFICATION</scope>
</reference>
<feature type="transmembrane region" description="Helical" evidence="9">
    <location>
        <begin position="35"/>
        <end position="54"/>
    </location>
</feature>
<keyword evidence="8" id="KW-0807">Transducer</keyword>
<dbReference type="GeneID" id="115026516"/>
<keyword evidence="5" id="KW-0297">G-protein coupled receptor</keyword>
<keyword evidence="6 9" id="KW-0472">Membrane</keyword>
<evidence type="ECO:0000313" key="11">
    <source>
        <dbReference type="RefSeq" id="XP_029315228.1"/>
    </source>
</evidence>
<evidence type="ECO:0000313" key="10">
    <source>
        <dbReference type="Proteomes" id="UP000504630"/>
    </source>
</evidence>
<evidence type="ECO:0000256" key="3">
    <source>
        <dbReference type="ARBA" id="ARBA00022692"/>
    </source>
</evidence>
<dbReference type="Proteomes" id="UP000504630">
    <property type="component" value="Chromosome 21"/>
</dbReference>